<dbReference type="ChiTaRS" id="LRTOMT">
    <property type="organism name" value="human"/>
</dbReference>
<proteinExistence type="predicted"/>
<organism evidence="2">
    <name type="scientific">Homo sapiens</name>
    <name type="common">Human</name>
    <dbReference type="NCBI Taxonomy" id="9606"/>
    <lineage>
        <taxon>Eukaryota</taxon>
        <taxon>Metazoa</taxon>
        <taxon>Chordata</taxon>
        <taxon>Craniata</taxon>
        <taxon>Vertebrata</taxon>
        <taxon>Euteleostomi</taxon>
        <taxon>Mammalia</taxon>
        <taxon>Eutheria</taxon>
        <taxon>Euarchontoglires</taxon>
        <taxon>Primates</taxon>
        <taxon>Haplorrhini</taxon>
        <taxon>Catarrhini</taxon>
        <taxon>Hominidae</taxon>
        <taxon>Homo</taxon>
    </lineage>
</organism>
<protein>
    <submittedName>
        <fullName evidence="2">Alternative protein LRTOMT</fullName>
    </submittedName>
</protein>
<name>L8E8S0_HUMAN</name>
<evidence type="ECO:0000313" key="2">
    <source>
        <dbReference type="EMBL" id="CCQ43121.1"/>
    </source>
</evidence>
<sequence>MTPYPDTPSLSLAGWCMFCRTLMLGPMPTPSISPFRLLPRSENHNCSGSETGHSELEQSLGPLRPPHRPHLLEPLTSEAGLPIGTRLLSFSAMLWSCGQRHRGTRPEPK</sequence>
<gene>
    <name evidence="2" type="primary">LRTOMT</name>
</gene>
<feature type="region of interest" description="Disordered" evidence="1">
    <location>
        <begin position="42"/>
        <end position="76"/>
    </location>
</feature>
<dbReference type="EMBL" id="HF583624">
    <property type="protein sequence ID" value="CCQ43121.1"/>
    <property type="molecule type" value="Genomic_DNA"/>
</dbReference>
<accession>L8E8S0</accession>
<evidence type="ECO:0000256" key="1">
    <source>
        <dbReference type="SAM" id="MobiDB-lite"/>
    </source>
</evidence>
<reference evidence="2" key="1">
    <citation type="journal article" date="2013" name="PLoS ONE">
        <title>Direct detection of alternative open reading frames translation products in human significantly expands the proteome.</title>
        <authorList>
            <person name="Vanderperre B."/>
            <person name="Lucier J.-F."/>
            <person name="Motard J."/>
            <person name="Tremblay G."/>
            <person name="Vanderperre S."/>
            <person name="Wisztorski M."/>
            <person name="Salzet M."/>
            <person name="Boisvert F.-M."/>
            <person name="Roucou X."/>
        </authorList>
    </citation>
    <scope>NUCLEOTIDE SEQUENCE</scope>
</reference>
<dbReference type="OrthoDB" id="676979at2759"/>
<dbReference type="AlphaFoldDB" id="L8E8S0"/>